<organism evidence="1 2">
    <name type="scientific">Myroides odoratimimus</name>
    <dbReference type="NCBI Taxonomy" id="76832"/>
    <lineage>
        <taxon>Bacteria</taxon>
        <taxon>Pseudomonadati</taxon>
        <taxon>Bacteroidota</taxon>
        <taxon>Flavobacteriia</taxon>
        <taxon>Flavobacteriales</taxon>
        <taxon>Flavobacteriaceae</taxon>
        <taxon>Myroides</taxon>
    </lineage>
</organism>
<dbReference type="InterPro" id="IPR011051">
    <property type="entry name" value="RmlC_Cupin_sf"/>
</dbReference>
<dbReference type="Pfam" id="PF12833">
    <property type="entry name" value="HTH_18"/>
    <property type="match status" value="1"/>
</dbReference>
<dbReference type="AlphaFoldDB" id="A0A0S7EHD5"/>
<proteinExistence type="predicted"/>
<dbReference type="SUPFAM" id="SSF51182">
    <property type="entry name" value="RmlC-like cupins"/>
    <property type="match status" value="1"/>
</dbReference>
<evidence type="ECO:0000313" key="1">
    <source>
        <dbReference type="EMBL" id="ALU24958.1"/>
    </source>
</evidence>
<dbReference type="InterPro" id="IPR018060">
    <property type="entry name" value="HTH_AraC"/>
</dbReference>
<dbReference type="PANTHER" id="PTHR11019">
    <property type="entry name" value="HTH-TYPE TRANSCRIPTIONAL REGULATOR NIMR"/>
    <property type="match status" value="1"/>
</dbReference>
<evidence type="ECO:0000313" key="2">
    <source>
        <dbReference type="Proteomes" id="UP000069030"/>
    </source>
</evidence>
<dbReference type="CDD" id="cd06124">
    <property type="entry name" value="cupin_NimR-like_N"/>
    <property type="match status" value="1"/>
</dbReference>
<dbReference type="InterPro" id="IPR009057">
    <property type="entry name" value="Homeodomain-like_sf"/>
</dbReference>
<dbReference type="KEGG" id="mod:AS202_01680"/>
<dbReference type="EMBL" id="CP013690">
    <property type="protein sequence ID" value="ALU24958.1"/>
    <property type="molecule type" value="Genomic_DNA"/>
</dbReference>
<dbReference type="PANTHER" id="PTHR11019:SF159">
    <property type="entry name" value="TRANSCRIPTIONAL REGULATOR-RELATED"/>
    <property type="match status" value="1"/>
</dbReference>
<accession>A0A0S7EHD5</accession>
<dbReference type="RefSeq" id="WP_006260269.1">
    <property type="nucleotide sequence ID" value="NZ_BCMQ01000007.1"/>
</dbReference>
<dbReference type="PROSITE" id="PS01124">
    <property type="entry name" value="HTH_ARAC_FAMILY_2"/>
    <property type="match status" value="1"/>
</dbReference>
<dbReference type="InterPro" id="IPR014710">
    <property type="entry name" value="RmlC-like_jellyroll"/>
</dbReference>
<dbReference type="GO" id="GO:0003700">
    <property type="term" value="F:DNA-binding transcription factor activity"/>
    <property type="evidence" value="ECO:0007669"/>
    <property type="project" value="InterPro"/>
</dbReference>
<dbReference type="Proteomes" id="UP000069030">
    <property type="component" value="Chromosome"/>
</dbReference>
<protein>
    <submittedName>
        <fullName evidence="1">AraC family transcriptional regulator</fullName>
    </submittedName>
</protein>
<name>A0A0S7EHD5_9FLAO</name>
<dbReference type="GO" id="GO:0043565">
    <property type="term" value="F:sequence-specific DNA binding"/>
    <property type="evidence" value="ECO:0007669"/>
    <property type="project" value="InterPro"/>
</dbReference>
<dbReference type="GeneID" id="66973579"/>
<dbReference type="eggNOG" id="COG2207">
    <property type="taxonomic scope" value="Bacteria"/>
</dbReference>
<gene>
    <name evidence="1" type="ORF">AS202_01680</name>
</gene>
<dbReference type="Gene3D" id="2.60.120.10">
    <property type="entry name" value="Jelly Rolls"/>
    <property type="match status" value="1"/>
</dbReference>
<reference evidence="1 2" key="1">
    <citation type="journal article" date="2016" name="J. Zhejiang Univ. Sci. B">
        <title>Antibiotic resistance mechanisms of Myroides sp.</title>
        <authorList>
            <person name="Hu S."/>
            <person name="Yuan S."/>
            <person name="Qu H."/>
            <person name="Jiang T."/>
            <person name="Zhou Y."/>
            <person name="Wang M."/>
            <person name="Ming D."/>
        </authorList>
    </citation>
    <scope>NUCLEOTIDE SEQUENCE [LARGE SCALE GENOMIC DNA]</scope>
    <source>
        <strain evidence="1 2">PR63039</strain>
    </source>
</reference>
<sequence>MAYLYSEQEFHPEQIDLPVIGLASDLVQHDSGFHRHNEHQQLLYAPSGCMTLLTNDMQVILPPTRMLIIPARLSHRVFFRNVVAYRSIYFTVKEQLWTADTIKVLEVNPLLEQLIERICFWDWKAYTDEQLAIVNVFSNELNAAHIEDYHLKIPEDTRLKDIIRQFIIEKRVPPFLKELTQEVGASEKTISRIFKKETGMVYQDWRLQWKYYRSLELLAEDMTISEVADVLEFSSDSAFIEFFKKHAGITPHRYLIKQ</sequence>
<dbReference type="SMART" id="SM00342">
    <property type="entry name" value="HTH_ARAC"/>
    <property type="match status" value="1"/>
</dbReference>
<dbReference type="Gene3D" id="1.10.10.60">
    <property type="entry name" value="Homeodomain-like"/>
    <property type="match status" value="2"/>
</dbReference>
<dbReference type="SUPFAM" id="SSF46689">
    <property type="entry name" value="Homeodomain-like"/>
    <property type="match status" value="1"/>
</dbReference>